<organism evidence="1 2">
    <name type="scientific">Nocardia terpenica</name>
    <dbReference type="NCBI Taxonomy" id="455432"/>
    <lineage>
        <taxon>Bacteria</taxon>
        <taxon>Bacillati</taxon>
        <taxon>Actinomycetota</taxon>
        <taxon>Actinomycetes</taxon>
        <taxon>Mycobacteriales</taxon>
        <taxon>Nocardiaceae</taxon>
        <taxon>Nocardia</taxon>
    </lineage>
</organism>
<reference evidence="1 2" key="1">
    <citation type="submission" date="2016-04" db="EMBL/GenBank/DDBJ databases">
        <authorList>
            <person name="Evans L.H."/>
            <person name="Alamgir A."/>
            <person name="Owens N."/>
            <person name="Weber N.D."/>
            <person name="Virtaneva K."/>
            <person name="Barbian K."/>
            <person name="Babar A."/>
            <person name="Rosenke K."/>
        </authorList>
    </citation>
    <scope>NUCLEOTIDE SEQUENCE [LARGE SCALE GENOMIC DNA]</scope>
    <source>
        <strain evidence="1 2">IFM 0406</strain>
    </source>
</reference>
<accession>A0A164KRY7</accession>
<sequence length="117" mass="12229">MKHPRTRRVVVAGGSPAKMGSALAVLTSHGFDATGVFSEREAHQAISRADEIFAVVAGGFLAEPAQNRLRAAAASRGAILITANIGHQDPTEYFSTHIVPQLVAADDRPCAQATAIP</sequence>
<dbReference type="Proteomes" id="UP000076512">
    <property type="component" value="Unassembled WGS sequence"/>
</dbReference>
<gene>
    <name evidence="1" type="ORF">AWN90_02800</name>
</gene>
<dbReference type="EMBL" id="LWGR01000012">
    <property type="protein sequence ID" value="KZM71665.1"/>
    <property type="molecule type" value="Genomic_DNA"/>
</dbReference>
<evidence type="ECO:0000313" key="2">
    <source>
        <dbReference type="Proteomes" id="UP000076512"/>
    </source>
</evidence>
<protein>
    <submittedName>
        <fullName evidence="1">Uncharacterized protein</fullName>
    </submittedName>
</protein>
<keyword evidence="2" id="KW-1185">Reference proteome</keyword>
<comment type="caution">
    <text evidence="1">The sequence shown here is derived from an EMBL/GenBank/DDBJ whole genome shotgun (WGS) entry which is preliminary data.</text>
</comment>
<evidence type="ECO:0000313" key="1">
    <source>
        <dbReference type="EMBL" id="KZM71665.1"/>
    </source>
</evidence>
<name>A0A164KRY7_9NOCA</name>
<dbReference type="RefSeq" id="WP_067577379.1">
    <property type="nucleotide sequence ID" value="NZ_JABMCZ010000003.1"/>
</dbReference>
<dbReference type="AlphaFoldDB" id="A0A164KRY7"/>
<proteinExistence type="predicted"/>